<protein>
    <recommendedName>
        <fullName evidence="1">Putative exodeoxyribonuclease 8 PDDEXK-like domain-containing protein</fullName>
    </recommendedName>
</protein>
<proteinExistence type="predicted"/>
<reference evidence="2 3" key="1">
    <citation type="journal article" date="2017" name="Elife">
        <title>Extensive horizontal gene transfer in cheese-associated bacteria.</title>
        <authorList>
            <person name="Bonham K.S."/>
            <person name="Wolfe B.E."/>
            <person name="Dutton R.J."/>
        </authorList>
    </citation>
    <scope>NUCLEOTIDE SEQUENCE [LARGE SCALE GENOMIC DNA]</scope>
    <source>
        <strain evidence="2 3">JB182</strain>
    </source>
</reference>
<evidence type="ECO:0000259" key="1">
    <source>
        <dbReference type="Pfam" id="PF12684"/>
    </source>
</evidence>
<feature type="domain" description="Putative exodeoxyribonuclease 8 PDDEXK-like" evidence="1">
    <location>
        <begin position="34"/>
        <end position="251"/>
    </location>
</feature>
<dbReference type="Proteomes" id="UP000235739">
    <property type="component" value="Unassembled WGS sequence"/>
</dbReference>
<organism evidence="2 3">
    <name type="scientific">Glutamicibacter arilaitensis</name>
    <dbReference type="NCBI Taxonomy" id="256701"/>
    <lineage>
        <taxon>Bacteria</taxon>
        <taxon>Bacillati</taxon>
        <taxon>Actinomycetota</taxon>
        <taxon>Actinomycetes</taxon>
        <taxon>Micrococcales</taxon>
        <taxon>Micrococcaceae</taxon>
        <taxon>Glutamicibacter</taxon>
    </lineage>
</organism>
<dbReference type="InterPro" id="IPR011604">
    <property type="entry name" value="PDDEXK-like_dom_sf"/>
</dbReference>
<dbReference type="AlphaFoldDB" id="A0A2N7RZK1"/>
<evidence type="ECO:0000313" key="2">
    <source>
        <dbReference type="EMBL" id="PMQ19315.1"/>
    </source>
</evidence>
<name>A0A2N7RZK1_9MICC</name>
<sequence>MATLIYDLDETEYHAHEALGSTSIKTLSDTGISMAEVKVLLSTNEHKRTFDVGSLAHALILEGSLDRLVERVDVDAWRTIEAKAAKAHAYAAGKIPINNSEVESILQPVERMADSVMSHRLASSLLTDFSPEVSAFWEQDGIKLKARFDAYRPNHGQLIDLKTTRSARPNDVRKSISDFGYYIQAQHYLNGAQAVTGFVPDWKFIFVQNCEPYTVSVGSLDPEALRQAQARIDIALRRYQEAQSSGNWPGYETEYTYGLTPWESIRNEEMTNE</sequence>
<dbReference type="EMBL" id="PNQX01000002">
    <property type="protein sequence ID" value="PMQ19315.1"/>
    <property type="molecule type" value="Genomic_DNA"/>
</dbReference>
<dbReference type="InterPro" id="IPR024432">
    <property type="entry name" value="Put_RecE_PDDEXK-like_dom"/>
</dbReference>
<evidence type="ECO:0000313" key="3">
    <source>
        <dbReference type="Proteomes" id="UP000235739"/>
    </source>
</evidence>
<dbReference type="RefSeq" id="WP_102598542.1">
    <property type="nucleotide sequence ID" value="NZ_PNQX01000002.1"/>
</dbReference>
<gene>
    <name evidence="2" type="ORF">CIK84_11430</name>
</gene>
<accession>A0A2N7RZK1</accession>
<comment type="caution">
    <text evidence="2">The sequence shown here is derived from an EMBL/GenBank/DDBJ whole genome shotgun (WGS) entry which is preliminary data.</text>
</comment>
<dbReference type="Gene3D" id="3.90.320.10">
    <property type="match status" value="1"/>
</dbReference>
<dbReference type="Pfam" id="PF12684">
    <property type="entry name" value="DUF3799"/>
    <property type="match status" value="1"/>
</dbReference>